<name>A0ABP8YDS7_9MICO</name>
<feature type="domain" description="Pyridoxamine 5'-phosphate oxidase N-terminal" evidence="2">
    <location>
        <begin position="7"/>
        <end position="140"/>
    </location>
</feature>
<dbReference type="NCBIfam" id="TIGR03668">
    <property type="entry name" value="Rv0121_F420"/>
    <property type="match status" value="1"/>
</dbReference>
<protein>
    <submittedName>
        <fullName evidence="3">TIGR03668 family PPOX class F420-dependent oxidoreductase</fullName>
    </submittedName>
</protein>
<keyword evidence="4" id="KW-1185">Reference proteome</keyword>
<proteinExistence type="predicted"/>
<evidence type="ECO:0000313" key="4">
    <source>
        <dbReference type="Proteomes" id="UP001500956"/>
    </source>
</evidence>
<dbReference type="Proteomes" id="UP001500956">
    <property type="component" value="Unassembled WGS sequence"/>
</dbReference>
<organism evidence="3 4">
    <name type="scientific">Isoptericola chiayiensis</name>
    <dbReference type="NCBI Taxonomy" id="579446"/>
    <lineage>
        <taxon>Bacteria</taxon>
        <taxon>Bacillati</taxon>
        <taxon>Actinomycetota</taxon>
        <taxon>Actinomycetes</taxon>
        <taxon>Micrococcales</taxon>
        <taxon>Promicromonosporaceae</taxon>
        <taxon>Isoptericola</taxon>
    </lineage>
</organism>
<evidence type="ECO:0000259" key="2">
    <source>
        <dbReference type="Pfam" id="PF01243"/>
    </source>
</evidence>
<dbReference type="InterPro" id="IPR012349">
    <property type="entry name" value="Split_barrel_FMN-bd"/>
</dbReference>
<dbReference type="EMBL" id="BAABID010000008">
    <property type="protein sequence ID" value="GAA4727406.1"/>
    <property type="molecule type" value="Genomic_DNA"/>
</dbReference>
<evidence type="ECO:0000256" key="1">
    <source>
        <dbReference type="ARBA" id="ARBA00023002"/>
    </source>
</evidence>
<gene>
    <name evidence="3" type="ORF">GCM10023216_18010</name>
</gene>
<dbReference type="InterPro" id="IPR019967">
    <property type="entry name" value="F420-dep_enz_PPOX_Rv0121"/>
</dbReference>
<dbReference type="Pfam" id="PF01243">
    <property type="entry name" value="PNPOx_N"/>
    <property type="match status" value="1"/>
</dbReference>
<reference evidence="4" key="1">
    <citation type="journal article" date="2019" name="Int. J. Syst. Evol. Microbiol.">
        <title>The Global Catalogue of Microorganisms (GCM) 10K type strain sequencing project: providing services to taxonomists for standard genome sequencing and annotation.</title>
        <authorList>
            <consortium name="The Broad Institute Genomics Platform"/>
            <consortium name="The Broad Institute Genome Sequencing Center for Infectious Disease"/>
            <person name="Wu L."/>
            <person name="Ma J."/>
        </authorList>
    </citation>
    <scope>NUCLEOTIDE SEQUENCE [LARGE SCALE GENOMIC DNA]</scope>
    <source>
        <strain evidence="4">JCM 18063</strain>
    </source>
</reference>
<accession>A0ABP8YDS7</accession>
<sequence length="145" mass="16109">MPRLDPDECRRRFAAARHAYLATADLAAVPHLVPITFAVLDTADGDAVVWAVDHKPKATHALRRLRNVTANPRVALLADAYDDDWDRLWWVRADGTATIDDGGTQRCEALEALAARYGPYRDRPPAGPVVRVRVSRWSGWAARSV</sequence>
<dbReference type="InterPro" id="IPR011576">
    <property type="entry name" value="Pyridox_Oxase_N"/>
</dbReference>
<dbReference type="InterPro" id="IPR052019">
    <property type="entry name" value="F420H2_bilvrd_red/Heme_oxyg"/>
</dbReference>
<dbReference type="PANTHER" id="PTHR35176:SF2">
    <property type="entry name" value="F420H(2)-DEPENDENT REDUCTASE RV1155"/>
    <property type="match status" value="1"/>
</dbReference>
<dbReference type="Gene3D" id="2.30.110.10">
    <property type="entry name" value="Electron Transport, Fmn-binding Protein, Chain A"/>
    <property type="match status" value="1"/>
</dbReference>
<keyword evidence="1" id="KW-0560">Oxidoreductase</keyword>
<evidence type="ECO:0000313" key="3">
    <source>
        <dbReference type="EMBL" id="GAA4727406.1"/>
    </source>
</evidence>
<dbReference type="SUPFAM" id="SSF50475">
    <property type="entry name" value="FMN-binding split barrel"/>
    <property type="match status" value="1"/>
</dbReference>
<comment type="caution">
    <text evidence="3">The sequence shown here is derived from an EMBL/GenBank/DDBJ whole genome shotgun (WGS) entry which is preliminary data.</text>
</comment>
<dbReference type="PANTHER" id="PTHR35176">
    <property type="entry name" value="HEME OXYGENASE HI_0854-RELATED"/>
    <property type="match status" value="1"/>
</dbReference>
<dbReference type="RefSeq" id="WP_172149704.1">
    <property type="nucleotide sequence ID" value="NZ_BAABID010000008.1"/>
</dbReference>